<keyword evidence="3" id="KW-0010">Activator</keyword>
<dbReference type="InterPro" id="IPR011006">
    <property type="entry name" value="CheY-like_superfamily"/>
</dbReference>
<dbReference type="InterPro" id="IPR007492">
    <property type="entry name" value="LytTR_DNA-bd_dom"/>
</dbReference>
<dbReference type="Gene3D" id="3.40.50.2300">
    <property type="match status" value="1"/>
</dbReference>
<dbReference type="Gene3D" id="2.40.50.1020">
    <property type="entry name" value="LytTr DNA-binding domain"/>
    <property type="match status" value="1"/>
</dbReference>
<dbReference type="SMART" id="SM00850">
    <property type="entry name" value="LytTR"/>
    <property type="match status" value="1"/>
</dbReference>
<keyword evidence="1" id="KW-0963">Cytoplasm</keyword>
<comment type="caution">
    <text evidence="8">The sequence shown here is derived from an EMBL/GenBank/DDBJ whole genome shotgun (WGS) entry which is preliminary data.</text>
</comment>
<evidence type="ECO:0000259" key="7">
    <source>
        <dbReference type="PROSITE" id="PS50930"/>
    </source>
</evidence>
<dbReference type="Proteomes" id="UP000050823">
    <property type="component" value="Unassembled WGS sequence"/>
</dbReference>
<comment type="function">
    <text evidence="4">Required for high-level post-exponential phase expression of a series of secreted proteins.</text>
</comment>
<dbReference type="PANTHER" id="PTHR37299:SF3">
    <property type="entry name" value="STAGE 0 SPORULATION PROTEIN A HOMOLOG"/>
    <property type="match status" value="1"/>
</dbReference>
<feature type="domain" description="HTH LytTR-type" evidence="7">
    <location>
        <begin position="156"/>
        <end position="248"/>
    </location>
</feature>
<organism evidence="8 9">
    <name type="scientific">Latilactobacillus graminis DSM 20719</name>
    <dbReference type="NCBI Taxonomy" id="1423752"/>
    <lineage>
        <taxon>Bacteria</taxon>
        <taxon>Bacillati</taxon>
        <taxon>Bacillota</taxon>
        <taxon>Bacilli</taxon>
        <taxon>Lactobacillales</taxon>
        <taxon>Lactobacillaceae</taxon>
        <taxon>Latilactobacillus</taxon>
    </lineage>
</organism>
<keyword evidence="2" id="KW-0902">Two-component regulatory system</keyword>
<evidence type="ECO:0000256" key="4">
    <source>
        <dbReference type="ARBA" id="ARBA00037164"/>
    </source>
</evidence>
<proteinExistence type="predicted"/>
<dbReference type="PROSITE" id="PS50930">
    <property type="entry name" value="HTH_LYTTR"/>
    <property type="match status" value="1"/>
</dbReference>
<keyword evidence="5" id="KW-0597">Phosphoprotein</keyword>
<evidence type="ECO:0000256" key="2">
    <source>
        <dbReference type="ARBA" id="ARBA00023012"/>
    </source>
</evidence>
<dbReference type="PANTHER" id="PTHR37299">
    <property type="entry name" value="TRANSCRIPTIONAL REGULATOR-RELATED"/>
    <property type="match status" value="1"/>
</dbReference>
<dbReference type="InterPro" id="IPR046947">
    <property type="entry name" value="LytR-like"/>
</dbReference>
<gene>
    <name evidence="8" type="ORF">FC90_GL000906</name>
</gene>
<dbReference type="Pfam" id="PF00072">
    <property type="entry name" value="Response_reg"/>
    <property type="match status" value="1"/>
</dbReference>
<dbReference type="AlphaFoldDB" id="A0AA89I734"/>
<dbReference type="Pfam" id="PF04397">
    <property type="entry name" value="LytTR"/>
    <property type="match status" value="1"/>
</dbReference>
<evidence type="ECO:0000256" key="5">
    <source>
        <dbReference type="PROSITE-ProRule" id="PRU00169"/>
    </source>
</evidence>
<evidence type="ECO:0000256" key="3">
    <source>
        <dbReference type="ARBA" id="ARBA00023159"/>
    </source>
</evidence>
<feature type="modified residue" description="4-aspartylphosphate" evidence="5">
    <location>
        <position position="61"/>
    </location>
</feature>
<evidence type="ECO:0000313" key="9">
    <source>
        <dbReference type="Proteomes" id="UP000050823"/>
    </source>
</evidence>
<protein>
    <submittedName>
        <fullName evidence="8">LytTr DNA-binding domain protein</fullName>
    </submittedName>
</protein>
<name>A0AA89I734_9LACO</name>
<dbReference type="GO" id="GO:0000156">
    <property type="term" value="F:phosphorelay response regulator activity"/>
    <property type="evidence" value="ECO:0007669"/>
    <property type="project" value="InterPro"/>
</dbReference>
<dbReference type="InterPro" id="IPR001789">
    <property type="entry name" value="Sig_transdc_resp-reg_receiver"/>
</dbReference>
<sequence>MVNIFLCDDEQALLDRYEQIVTDYMKTKKRVGQVFFKARNGYDLLILLQESGNQGGVYFLDIDLANDELNGIDLAVKIRELDPYAQIAFISIHDELLMEMIGSRVSVLNFIFKDNGLTQVTADIQATLDSAIKFRDQQVPEEVPTYFEYDNGLMFEKVNIDEINYFETAHKTRYLILHRDSSLIEFSGRMLDIEAQLPNFLKVHKSILVNPDKVVRIDKEAHQAIFDNGDTCDVAYRKIDELVKVVYHPQC</sequence>
<dbReference type="RefSeq" id="WP_057908292.1">
    <property type="nucleotide sequence ID" value="NZ_AYZB01000035.1"/>
</dbReference>
<evidence type="ECO:0000256" key="1">
    <source>
        <dbReference type="ARBA" id="ARBA00022490"/>
    </source>
</evidence>
<reference evidence="8 9" key="1">
    <citation type="journal article" date="2015" name="Genome Announc.">
        <title>Expanding the biotechnology potential of lactobacilli through comparative genomics of 213 strains and associated genera.</title>
        <authorList>
            <person name="Sun Z."/>
            <person name="Harris H.M."/>
            <person name="McCann A."/>
            <person name="Guo C."/>
            <person name="Argimon S."/>
            <person name="Zhang W."/>
            <person name="Yang X."/>
            <person name="Jeffery I.B."/>
            <person name="Cooney J.C."/>
            <person name="Kagawa T.F."/>
            <person name="Liu W."/>
            <person name="Song Y."/>
            <person name="Salvetti E."/>
            <person name="Wrobel A."/>
            <person name="Rasinkangas P."/>
            <person name="Parkhill J."/>
            <person name="Rea M.C."/>
            <person name="O'Sullivan O."/>
            <person name="Ritari J."/>
            <person name="Douillard F.P."/>
            <person name="Paul Ross R."/>
            <person name="Yang R."/>
            <person name="Briner A.E."/>
            <person name="Felis G.E."/>
            <person name="de Vos W.M."/>
            <person name="Barrangou R."/>
            <person name="Klaenhammer T.R."/>
            <person name="Caufield P.W."/>
            <person name="Cui Y."/>
            <person name="Zhang H."/>
            <person name="O'Toole P.W."/>
        </authorList>
    </citation>
    <scope>NUCLEOTIDE SEQUENCE [LARGE SCALE GENOMIC DNA]</scope>
    <source>
        <strain evidence="8 9">DSM 20719</strain>
    </source>
</reference>
<dbReference type="PROSITE" id="PS50110">
    <property type="entry name" value="RESPONSE_REGULATORY"/>
    <property type="match status" value="1"/>
</dbReference>
<keyword evidence="8" id="KW-0238">DNA-binding</keyword>
<dbReference type="EMBL" id="AYZB01000035">
    <property type="protein sequence ID" value="KRM22307.1"/>
    <property type="molecule type" value="Genomic_DNA"/>
</dbReference>
<evidence type="ECO:0000313" key="8">
    <source>
        <dbReference type="EMBL" id="KRM22307.1"/>
    </source>
</evidence>
<accession>A0AA89I734</accession>
<dbReference type="GO" id="GO:0003677">
    <property type="term" value="F:DNA binding"/>
    <property type="evidence" value="ECO:0007669"/>
    <property type="project" value="UniProtKB-KW"/>
</dbReference>
<feature type="domain" description="Response regulatory" evidence="6">
    <location>
        <begin position="3"/>
        <end position="128"/>
    </location>
</feature>
<evidence type="ECO:0000259" key="6">
    <source>
        <dbReference type="PROSITE" id="PS50110"/>
    </source>
</evidence>
<dbReference type="SUPFAM" id="SSF52172">
    <property type="entry name" value="CheY-like"/>
    <property type="match status" value="1"/>
</dbReference>